<comment type="caution">
    <text evidence="1">The sequence shown here is derived from an EMBL/GenBank/DDBJ whole genome shotgun (WGS) entry which is preliminary data.</text>
</comment>
<dbReference type="EMBL" id="AIDX01000001">
    <property type="protein sequence ID" value="EIQ82312.1"/>
    <property type="molecule type" value="Genomic_DNA"/>
</dbReference>
<name>A0AAV3FTN8_STRCB</name>
<accession>A0AAV3FTN8</accession>
<organism evidence="1 2">
    <name type="scientific">Streptococcus canis FSL Z3-227</name>
    <dbReference type="NCBI Taxonomy" id="482234"/>
    <lineage>
        <taxon>Bacteria</taxon>
        <taxon>Bacillati</taxon>
        <taxon>Bacillota</taxon>
        <taxon>Bacilli</taxon>
        <taxon>Lactobacillales</taxon>
        <taxon>Streptococcaceae</taxon>
        <taxon>Streptococcus</taxon>
    </lineage>
</organism>
<sequence length="49" mass="5757">MSSVMFVFFDTLNEAPCDWFLSTDAKLETIRSFFKILKKHLNKGKIETK</sequence>
<reference evidence="1 2" key="1">
    <citation type="journal article" date="2012" name="PLoS ONE">
        <title>Gene Repertoire Evolution of Streptococcus pyogenes Inferred from Phylogenomic Analysis with Streptococcus canis and Streptococcus dysgalactiae.</title>
        <authorList>
            <person name="Lefebure T."/>
            <person name="Richards V.P."/>
            <person name="Lang P."/>
            <person name="Pavinski-Bitar P."/>
            <person name="Stanhope M.J."/>
        </authorList>
    </citation>
    <scope>NUCLEOTIDE SEQUENCE [LARGE SCALE GENOMIC DNA]</scope>
    <source>
        <strain evidence="1 2">FSL Z3-227</strain>
    </source>
</reference>
<dbReference type="Proteomes" id="UP000004423">
    <property type="component" value="Unassembled WGS sequence"/>
</dbReference>
<gene>
    <name evidence="1" type="ORF">SCAZ3_08125</name>
</gene>
<proteinExistence type="predicted"/>
<evidence type="ECO:0000313" key="1">
    <source>
        <dbReference type="EMBL" id="EIQ82312.1"/>
    </source>
</evidence>
<dbReference type="AlphaFoldDB" id="A0AAV3FTN8"/>
<protein>
    <submittedName>
        <fullName evidence="1">Uncharacterized protein</fullName>
    </submittedName>
</protein>
<evidence type="ECO:0000313" key="2">
    <source>
        <dbReference type="Proteomes" id="UP000004423"/>
    </source>
</evidence>